<dbReference type="SUPFAM" id="SSF47353">
    <property type="entry name" value="Retrovirus capsid dimerization domain-like"/>
    <property type="match status" value="1"/>
</dbReference>
<gene>
    <name evidence="9" type="primary">TEX101</name>
</gene>
<keyword evidence="6" id="KW-0539">Nucleus</keyword>
<organism evidence="8 9">
    <name type="scientific">Trichechus manatus latirostris</name>
    <name type="common">Florida manatee</name>
    <dbReference type="NCBI Taxonomy" id="127582"/>
    <lineage>
        <taxon>Eukaryota</taxon>
        <taxon>Metazoa</taxon>
        <taxon>Chordata</taxon>
        <taxon>Craniata</taxon>
        <taxon>Vertebrata</taxon>
        <taxon>Euteleostomi</taxon>
        <taxon>Mammalia</taxon>
        <taxon>Eutheria</taxon>
        <taxon>Afrotheria</taxon>
        <taxon>Sirenia</taxon>
        <taxon>Trichechidae</taxon>
        <taxon>Trichechus</taxon>
    </lineage>
</organism>
<dbReference type="Gene3D" id="1.10.4020.10">
    <property type="entry name" value="DNA breaking-rejoining enzymes"/>
    <property type="match status" value="1"/>
</dbReference>
<dbReference type="Pfam" id="PF00021">
    <property type="entry name" value="UPAR_LY6"/>
    <property type="match status" value="2"/>
</dbReference>
<evidence type="ECO:0000313" key="9">
    <source>
        <dbReference type="RefSeq" id="XP_023598531.1"/>
    </source>
</evidence>
<dbReference type="AlphaFoldDB" id="A0A2Y9RYC5"/>
<keyword evidence="2" id="KW-1003">Cell membrane</keyword>
<dbReference type="InterPro" id="IPR016054">
    <property type="entry name" value="LY6_UPA_recep-like"/>
</dbReference>
<dbReference type="GeneID" id="101341532"/>
<dbReference type="FunCoup" id="A0A2Y9RYC5">
    <property type="interactions" value="82"/>
</dbReference>
<dbReference type="Proteomes" id="UP000248480">
    <property type="component" value="Unplaced"/>
</dbReference>
<dbReference type="CDD" id="cd23622">
    <property type="entry name" value="TFP_LU_ECD_TEX101_rpt1"/>
    <property type="match status" value="1"/>
</dbReference>
<dbReference type="InterPro" id="IPR038269">
    <property type="entry name" value="SCAN_sf"/>
</dbReference>
<dbReference type="InParanoid" id="A0A2Y9RYC5"/>
<dbReference type="RefSeq" id="XP_023598531.1">
    <property type="nucleotide sequence ID" value="XM_023742763.1"/>
</dbReference>
<feature type="domain" description="SCAN box" evidence="7">
    <location>
        <begin position="42"/>
        <end position="117"/>
    </location>
</feature>
<evidence type="ECO:0000256" key="2">
    <source>
        <dbReference type="ARBA" id="ARBA00022475"/>
    </source>
</evidence>
<dbReference type="GO" id="GO:0007339">
    <property type="term" value="P:binding of sperm to zona pellucida"/>
    <property type="evidence" value="ECO:0007669"/>
    <property type="project" value="TreeGrafter"/>
</dbReference>
<keyword evidence="4" id="KW-0472">Membrane</keyword>
<dbReference type="GO" id="GO:0005634">
    <property type="term" value="C:nucleus"/>
    <property type="evidence" value="ECO:0007669"/>
    <property type="project" value="UniProtKB-SubCell"/>
</dbReference>
<dbReference type="PANTHER" id="PTHR16529">
    <property type="entry name" value="CD177 ANTIGEN"/>
    <property type="match status" value="1"/>
</dbReference>
<evidence type="ECO:0000256" key="5">
    <source>
        <dbReference type="ARBA" id="ARBA00023180"/>
    </source>
</evidence>
<keyword evidence="5" id="KW-0325">Glycoprotein</keyword>
<reference evidence="9" key="1">
    <citation type="submission" date="2025-08" db="UniProtKB">
        <authorList>
            <consortium name="RefSeq"/>
        </authorList>
    </citation>
    <scope>IDENTIFICATION</scope>
</reference>
<evidence type="ECO:0000259" key="7">
    <source>
        <dbReference type="PROSITE" id="PS50804"/>
    </source>
</evidence>
<dbReference type="SMART" id="SM00431">
    <property type="entry name" value="SCAN"/>
    <property type="match status" value="1"/>
</dbReference>
<protein>
    <submittedName>
        <fullName evidence="9">Testis-expressed protein 101</fullName>
    </submittedName>
</protein>
<evidence type="ECO:0000256" key="6">
    <source>
        <dbReference type="PROSITE-ProRule" id="PRU00187"/>
    </source>
</evidence>
<dbReference type="GO" id="GO:1901317">
    <property type="term" value="P:regulation of flagellated sperm motility"/>
    <property type="evidence" value="ECO:0007669"/>
    <property type="project" value="TreeGrafter"/>
</dbReference>
<accession>A0A2Y9RYC5</accession>
<evidence type="ECO:0000313" key="8">
    <source>
        <dbReference type="Proteomes" id="UP000248480"/>
    </source>
</evidence>
<dbReference type="STRING" id="127582.A0A2Y9RYC5"/>
<dbReference type="GO" id="GO:0044853">
    <property type="term" value="C:plasma membrane raft"/>
    <property type="evidence" value="ECO:0007669"/>
    <property type="project" value="TreeGrafter"/>
</dbReference>
<keyword evidence="3" id="KW-0732">Signal</keyword>
<dbReference type="Pfam" id="PF02023">
    <property type="entry name" value="SCAN"/>
    <property type="match status" value="1"/>
</dbReference>
<dbReference type="InterPro" id="IPR051899">
    <property type="entry name" value="Fert-Immune_med_protein"/>
</dbReference>
<evidence type="ECO:0000256" key="3">
    <source>
        <dbReference type="ARBA" id="ARBA00022729"/>
    </source>
</evidence>
<dbReference type="KEGG" id="tmu:101341532"/>
<evidence type="ECO:0000256" key="1">
    <source>
        <dbReference type="ARBA" id="ARBA00004236"/>
    </source>
</evidence>
<dbReference type="PROSITE" id="PS50804">
    <property type="entry name" value="SCAN_BOX"/>
    <property type="match status" value="1"/>
</dbReference>
<dbReference type="PANTHER" id="PTHR16529:SF3">
    <property type="entry name" value="TESTIS-EXPRESSED PROTEIN 101"/>
    <property type="match status" value="1"/>
</dbReference>
<keyword evidence="8" id="KW-1185">Reference proteome</keyword>
<proteinExistence type="predicted"/>
<dbReference type="InterPro" id="IPR045860">
    <property type="entry name" value="Snake_toxin-like_sf"/>
</dbReference>
<evidence type="ECO:0000256" key="4">
    <source>
        <dbReference type="ARBA" id="ARBA00023136"/>
    </source>
</evidence>
<sequence length="358" mass="38517">MGQYTSLHGDPIRTAGPDSLSVKQEELANAEGLALNSPLCCFDHFHLVNASGRGEALGLLRTLCCSWLHPKVHTKEQMLELLVLELFLCALPSGAQAWVRGHQPRSEHKAMALLEELWQTGKVAQHVRCHKGIYVSIEADPLNTFNWTSEKVETCDNGTFCQESILMITAGAEYAFVATKGCIPAGMPEMTLIQHTPAPGLMSVSFSNYCEEPLCNNKDSMSSIWMPHLSPAPSVSTSLSCPTCVALGTCFSAPSLPCPSGTTRCYQGKLYITGGDINTLVEVKGCTAITGCKLMSGVFSVGVMEVKEVCPHQSLTQPRKLESGATSLPISVWGLELLLLLLLQPLVHSGPGSQGTPF</sequence>
<dbReference type="CDD" id="cd23634">
    <property type="entry name" value="TFP_LU_ECD_TEX101_rpt2"/>
    <property type="match status" value="1"/>
</dbReference>
<dbReference type="SUPFAM" id="SSF57302">
    <property type="entry name" value="Snake toxin-like"/>
    <property type="match status" value="1"/>
</dbReference>
<dbReference type="CTD" id="83639"/>
<dbReference type="InterPro" id="IPR003309">
    <property type="entry name" value="SCAN_dom"/>
</dbReference>
<name>A0A2Y9RYC5_TRIMA</name>
<comment type="subcellular location">
    <subcellularLocation>
        <location evidence="1">Cell membrane</location>
    </subcellularLocation>
    <subcellularLocation>
        <location evidence="6">Nucleus</location>
    </subcellularLocation>
</comment>